<dbReference type="PANTHER" id="PTHR31951">
    <property type="entry name" value="BIFUNCTIONAL INHIBITOR/LIPID-TRANSFER PROTEIN/SEED STORAGE 2S ALBUMIN SUPERFAMILY PROTEIN-RELATED"/>
    <property type="match status" value="1"/>
</dbReference>
<feature type="chain" id="PRO_5040227342" description="Prolamin-like domain-containing protein" evidence="2">
    <location>
        <begin position="23"/>
        <end position="132"/>
    </location>
</feature>
<comment type="caution">
    <text evidence="4">The sequence shown here is derived from an EMBL/GenBank/DDBJ whole genome shotgun (WGS) entry which is preliminary data.</text>
</comment>
<feature type="signal peptide" evidence="2">
    <location>
        <begin position="1"/>
        <end position="22"/>
    </location>
</feature>
<dbReference type="EMBL" id="JAKUCV010001864">
    <property type="protein sequence ID" value="KAJ4844759.1"/>
    <property type="molecule type" value="Genomic_DNA"/>
</dbReference>
<feature type="domain" description="Prolamin-like" evidence="3">
    <location>
        <begin position="51"/>
        <end position="120"/>
    </location>
</feature>
<gene>
    <name evidence="4" type="ORF">Tsubulata_003460</name>
</gene>
<keyword evidence="1 2" id="KW-0732">Signal</keyword>
<organism evidence="4 5">
    <name type="scientific">Turnera subulata</name>
    <dbReference type="NCBI Taxonomy" id="218843"/>
    <lineage>
        <taxon>Eukaryota</taxon>
        <taxon>Viridiplantae</taxon>
        <taxon>Streptophyta</taxon>
        <taxon>Embryophyta</taxon>
        <taxon>Tracheophyta</taxon>
        <taxon>Spermatophyta</taxon>
        <taxon>Magnoliopsida</taxon>
        <taxon>eudicotyledons</taxon>
        <taxon>Gunneridae</taxon>
        <taxon>Pentapetalae</taxon>
        <taxon>rosids</taxon>
        <taxon>fabids</taxon>
        <taxon>Malpighiales</taxon>
        <taxon>Passifloraceae</taxon>
        <taxon>Turnera</taxon>
    </lineage>
</organism>
<dbReference type="InterPro" id="IPR008502">
    <property type="entry name" value="Prolamin-like"/>
</dbReference>
<keyword evidence="5" id="KW-1185">Reference proteome</keyword>
<dbReference type="PANTHER" id="PTHR31951:SF22">
    <property type="entry name" value="ECA1 GAMETOGENESIS RELATED FAMILY"/>
    <property type="match status" value="1"/>
</dbReference>
<sequence length="132" mass="14394">MAKFNNSVALLALFLLAATGSGKEFITEDMAPSPLDGEAIFLEECKYLIGHECGIKIFQAIFMGKIAHIPSCCAKLIVAGQACNDDLLENLFETSNVKTVYPNVDLITARKRSTQFFNKCYSLEGFAFAPSA</sequence>
<dbReference type="Proteomes" id="UP001141552">
    <property type="component" value="Unassembled WGS sequence"/>
</dbReference>
<evidence type="ECO:0000313" key="5">
    <source>
        <dbReference type="Proteomes" id="UP001141552"/>
    </source>
</evidence>
<proteinExistence type="predicted"/>
<reference evidence="4" key="2">
    <citation type="journal article" date="2023" name="Plants (Basel)">
        <title>Annotation of the Turnera subulata (Passifloraceae) Draft Genome Reveals the S-Locus Evolved after the Divergence of Turneroideae from Passifloroideae in a Stepwise Manner.</title>
        <authorList>
            <person name="Henning P.M."/>
            <person name="Roalson E.H."/>
            <person name="Mir W."/>
            <person name="McCubbin A.G."/>
            <person name="Shore J.S."/>
        </authorList>
    </citation>
    <scope>NUCLEOTIDE SEQUENCE</scope>
    <source>
        <strain evidence="4">F60SS</strain>
    </source>
</reference>
<evidence type="ECO:0000259" key="3">
    <source>
        <dbReference type="Pfam" id="PF05617"/>
    </source>
</evidence>
<protein>
    <recommendedName>
        <fullName evidence="3">Prolamin-like domain-containing protein</fullName>
    </recommendedName>
</protein>
<evidence type="ECO:0000313" key="4">
    <source>
        <dbReference type="EMBL" id="KAJ4844759.1"/>
    </source>
</evidence>
<dbReference type="OrthoDB" id="1222428at2759"/>
<name>A0A9Q0G716_9ROSI</name>
<reference evidence="4" key="1">
    <citation type="submission" date="2022-02" db="EMBL/GenBank/DDBJ databases">
        <authorList>
            <person name="Henning P.M."/>
            <person name="McCubbin A.G."/>
            <person name="Shore J.S."/>
        </authorList>
    </citation>
    <scope>NUCLEOTIDE SEQUENCE</scope>
    <source>
        <strain evidence="4">F60SS</strain>
        <tissue evidence="4">Leaves</tissue>
    </source>
</reference>
<accession>A0A9Q0G716</accession>
<dbReference type="AlphaFoldDB" id="A0A9Q0G716"/>
<dbReference type="Pfam" id="PF05617">
    <property type="entry name" value="Prolamin_like"/>
    <property type="match status" value="1"/>
</dbReference>
<evidence type="ECO:0000256" key="1">
    <source>
        <dbReference type="ARBA" id="ARBA00022729"/>
    </source>
</evidence>
<evidence type="ECO:0000256" key="2">
    <source>
        <dbReference type="SAM" id="SignalP"/>
    </source>
</evidence>